<keyword evidence="1" id="KW-1133">Transmembrane helix</keyword>
<organism evidence="2 3">
    <name type="scientific">Actinoallomurus vinaceus</name>
    <dbReference type="NCBI Taxonomy" id="1080074"/>
    <lineage>
        <taxon>Bacteria</taxon>
        <taxon>Bacillati</taxon>
        <taxon>Actinomycetota</taxon>
        <taxon>Actinomycetes</taxon>
        <taxon>Streptosporangiales</taxon>
        <taxon>Thermomonosporaceae</taxon>
        <taxon>Actinoallomurus</taxon>
    </lineage>
</organism>
<evidence type="ECO:0000313" key="3">
    <source>
        <dbReference type="Proteomes" id="UP001501442"/>
    </source>
</evidence>
<evidence type="ECO:0000313" key="2">
    <source>
        <dbReference type="EMBL" id="GAA4637108.1"/>
    </source>
</evidence>
<sequence length="319" mass="33265">MIDGLGMTSSWPHRAALFWTVAYGGFGLVCALTDTPVFAGGDHRAPAGLDWSVVAIAALAAAALRSRRRALLWTACALSAISAFGLLMNVITLVFEQRVDDPVAAANEAFAALGVVLLAVTARSGRPSGRSVCPPAPSPAPRSARWAAYAGALAFVPYALMKTTWAVGGTFAGTSGAEMRAIAERNGASGLWLTLESWGIDATALLAALGIFLIFGLVRPWGQVFPRWTLVLRGRRVPRWLPLTPALLGAATLAPYGVAGVGYAALATAGAVTIPRGDFHTSADALLVSWIGLSAFGVYGIALTVAARSYWLRTRPTCA</sequence>
<feature type="transmembrane region" description="Helical" evidence="1">
    <location>
        <begin position="143"/>
        <end position="161"/>
    </location>
</feature>
<keyword evidence="3" id="KW-1185">Reference proteome</keyword>
<evidence type="ECO:0000256" key="1">
    <source>
        <dbReference type="SAM" id="Phobius"/>
    </source>
</evidence>
<feature type="transmembrane region" description="Helical" evidence="1">
    <location>
        <begin position="286"/>
        <end position="307"/>
    </location>
</feature>
<feature type="transmembrane region" description="Helical" evidence="1">
    <location>
        <begin position="71"/>
        <end position="91"/>
    </location>
</feature>
<dbReference type="Proteomes" id="UP001501442">
    <property type="component" value="Unassembled WGS sequence"/>
</dbReference>
<feature type="transmembrane region" description="Helical" evidence="1">
    <location>
        <begin position="103"/>
        <end position="122"/>
    </location>
</feature>
<comment type="caution">
    <text evidence="2">The sequence shown here is derived from an EMBL/GenBank/DDBJ whole genome shotgun (WGS) entry which is preliminary data.</text>
</comment>
<feature type="transmembrane region" description="Helical" evidence="1">
    <location>
        <begin position="198"/>
        <end position="219"/>
    </location>
</feature>
<name>A0ABP8UQK8_9ACTN</name>
<reference evidence="3" key="1">
    <citation type="journal article" date="2019" name="Int. J. Syst. Evol. Microbiol.">
        <title>The Global Catalogue of Microorganisms (GCM) 10K type strain sequencing project: providing services to taxonomists for standard genome sequencing and annotation.</title>
        <authorList>
            <consortium name="The Broad Institute Genomics Platform"/>
            <consortium name="The Broad Institute Genome Sequencing Center for Infectious Disease"/>
            <person name="Wu L."/>
            <person name="Ma J."/>
        </authorList>
    </citation>
    <scope>NUCLEOTIDE SEQUENCE [LARGE SCALE GENOMIC DNA]</scope>
    <source>
        <strain evidence="3">JCM 17939</strain>
    </source>
</reference>
<keyword evidence="1" id="KW-0472">Membrane</keyword>
<feature type="transmembrane region" description="Helical" evidence="1">
    <location>
        <begin position="240"/>
        <end position="266"/>
    </location>
</feature>
<dbReference type="RefSeq" id="WP_345440067.1">
    <property type="nucleotide sequence ID" value="NZ_BAABHK010000019.1"/>
</dbReference>
<protein>
    <submittedName>
        <fullName evidence="2">Uncharacterized protein</fullName>
    </submittedName>
</protein>
<dbReference type="EMBL" id="BAABHK010000019">
    <property type="protein sequence ID" value="GAA4637108.1"/>
    <property type="molecule type" value="Genomic_DNA"/>
</dbReference>
<gene>
    <name evidence="2" type="ORF">GCM10023196_089570</name>
</gene>
<proteinExistence type="predicted"/>
<accession>A0ABP8UQK8</accession>
<feature type="transmembrane region" description="Helical" evidence="1">
    <location>
        <begin position="47"/>
        <end position="64"/>
    </location>
</feature>
<keyword evidence="1" id="KW-0812">Transmembrane</keyword>